<dbReference type="AlphaFoldDB" id="A0A7S2Z3G3"/>
<dbReference type="PANTHER" id="PTHR35722">
    <property type="entry name" value="MAL D 1-ASSOCIATED PROTEIN"/>
    <property type="match status" value="1"/>
</dbReference>
<feature type="compositionally biased region" description="Basic and acidic residues" evidence="1">
    <location>
        <begin position="63"/>
        <end position="74"/>
    </location>
</feature>
<dbReference type="PANTHER" id="PTHR35722:SF1">
    <property type="entry name" value="MAL D 1-ASSOCIATED PROTEIN"/>
    <property type="match status" value="1"/>
</dbReference>
<reference evidence="2" key="1">
    <citation type="submission" date="2021-01" db="EMBL/GenBank/DDBJ databases">
        <authorList>
            <person name="Corre E."/>
            <person name="Pelletier E."/>
            <person name="Niang G."/>
            <person name="Scheremetjew M."/>
            <person name="Finn R."/>
            <person name="Kale V."/>
            <person name="Holt S."/>
            <person name="Cochrane G."/>
            <person name="Meng A."/>
            <person name="Brown T."/>
            <person name="Cohen L."/>
        </authorList>
    </citation>
    <scope>NUCLEOTIDE SEQUENCE</scope>
    <source>
        <strain evidence="2">RCC856</strain>
    </source>
</reference>
<evidence type="ECO:0000256" key="1">
    <source>
        <dbReference type="SAM" id="MobiDB-lite"/>
    </source>
</evidence>
<gene>
    <name evidence="2" type="ORF">CLAU1311_LOCUS4930</name>
</gene>
<proteinExistence type="predicted"/>
<accession>A0A7S2Z3G3</accession>
<dbReference type="EMBL" id="HBHU01007614">
    <property type="protein sequence ID" value="CAE0020322.1"/>
    <property type="molecule type" value="Transcribed_RNA"/>
</dbReference>
<protein>
    <submittedName>
        <fullName evidence="2">Uncharacterized protein</fullName>
    </submittedName>
</protein>
<feature type="region of interest" description="Disordered" evidence="1">
    <location>
        <begin position="60"/>
        <end position="90"/>
    </location>
</feature>
<feature type="region of interest" description="Disordered" evidence="1">
    <location>
        <begin position="1"/>
        <end position="24"/>
    </location>
</feature>
<feature type="region of interest" description="Disordered" evidence="1">
    <location>
        <begin position="131"/>
        <end position="169"/>
    </location>
</feature>
<sequence>MFDRFGWNASSSSAEEGEVAKDERCQTSTVMSRKCFVEEGPDGKPVQKCEVLRRVLRHCPGKPPEEVESTREETTSSIPDPFASSFEGLNSLPSPFPQTDFWSPFGGEGEKEREKRLHSLFEEMLQDFADFPGFPGRVPKKGSERDQGKGKHKHKVPFSTDFYENFQDA</sequence>
<evidence type="ECO:0000313" key="2">
    <source>
        <dbReference type="EMBL" id="CAE0020322.1"/>
    </source>
</evidence>
<dbReference type="InterPro" id="IPR053346">
    <property type="entry name" value="Fra_a_1-associated"/>
</dbReference>
<organism evidence="2">
    <name type="scientific">Chloropicon laureae</name>
    <dbReference type="NCBI Taxonomy" id="464258"/>
    <lineage>
        <taxon>Eukaryota</taxon>
        <taxon>Viridiplantae</taxon>
        <taxon>Chlorophyta</taxon>
        <taxon>Chloropicophyceae</taxon>
        <taxon>Chloropicales</taxon>
        <taxon>Chloropicaceae</taxon>
        <taxon>Chloropicon</taxon>
    </lineage>
</organism>
<name>A0A7S2Z3G3_9CHLO</name>